<accession>A0A948WV02</accession>
<evidence type="ECO:0000256" key="2">
    <source>
        <dbReference type="RuleBase" id="RU003749"/>
    </source>
</evidence>
<evidence type="ECO:0000256" key="1">
    <source>
        <dbReference type="ARBA" id="ARBA00009013"/>
    </source>
</evidence>
<feature type="domain" description="STAS" evidence="3">
    <location>
        <begin position="2"/>
        <end position="99"/>
    </location>
</feature>
<dbReference type="InterPro" id="IPR003658">
    <property type="entry name" value="Anti-sigma_ant"/>
</dbReference>
<evidence type="ECO:0000313" key="5">
    <source>
        <dbReference type="Proteomes" id="UP000713596"/>
    </source>
</evidence>
<dbReference type="SUPFAM" id="SSF52091">
    <property type="entry name" value="SpoIIaa-like"/>
    <property type="match status" value="1"/>
</dbReference>
<name>A0A948WV02_9FIRM</name>
<dbReference type="Proteomes" id="UP000713596">
    <property type="component" value="Unassembled WGS sequence"/>
</dbReference>
<comment type="similarity">
    <text evidence="1 2">Belongs to the anti-sigma-factor antagonist family.</text>
</comment>
<evidence type="ECO:0000313" key="4">
    <source>
        <dbReference type="EMBL" id="MBU3806678.1"/>
    </source>
</evidence>
<proteinExistence type="inferred from homology"/>
<dbReference type="Gene3D" id="3.30.750.24">
    <property type="entry name" value="STAS domain"/>
    <property type="match status" value="1"/>
</dbReference>
<dbReference type="InterPro" id="IPR002645">
    <property type="entry name" value="STAS_dom"/>
</dbReference>
<protein>
    <recommendedName>
        <fullName evidence="2">Anti-sigma factor antagonist</fullName>
    </recommendedName>
</protein>
<dbReference type="AlphaFoldDB" id="A0A948WV02"/>
<dbReference type="PANTHER" id="PTHR33495">
    <property type="entry name" value="ANTI-SIGMA FACTOR ANTAGONIST TM_1081-RELATED-RELATED"/>
    <property type="match status" value="1"/>
</dbReference>
<dbReference type="EMBL" id="JAHLFP010000064">
    <property type="protein sequence ID" value="MBU3806678.1"/>
    <property type="molecule type" value="Genomic_DNA"/>
</dbReference>
<evidence type="ECO:0000259" key="3">
    <source>
        <dbReference type="PROSITE" id="PS50801"/>
    </source>
</evidence>
<reference evidence="4" key="1">
    <citation type="journal article" date="2021" name="PeerJ">
        <title>Extensive microbial diversity within the chicken gut microbiome revealed by metagenomics and culture.</title>
        <authorList>
            <person name="Gilroy R."/>
            <person name="Ravi A."/>
            <person name="Getino M."/>
            <person name="Pursley I."/>
            <person name="Horton D.L."/>
            <person name="Alikhan N.F."/>
            <person name="Baker D."/>
            <person name="Gharbi K."/>
            <person name="Hall N."/>
            <person name="Watson M."/>
            <person name="Adriaenssens E.M."/>
            <person name="Foster-Nyarko E."/>
            <person name="Jarju S."/>
            <person name="Secka A."/>
            <person name="Antonio M."/>
            <person name="Oren A."/>
            <person name="Chaudhuri R.R."/>
            <person name="La Ragione R."/>
            <person name="Hildebrand F."/>
            <person name="Pallen M.J."/>
        </authorList>
    </citation>
    <scope>NUCLEOTIDE SEQUENCE</scope>
    <source>
        <strain evidence="4">B5_2728</strain>
    </source>
</reference>
<dbReference type="Pfam" id="PF01740">
    <property type="entry name" value="STAS"/>
    <property type="match status" value="1"/>
</dbReference>
<gene>
    <name evidence="4" type="ORF">H9882_07305</name>
</gene>
<reference evidence="4" key="2">
    <citation type="submission" date="2021-04" db="EMBL/GenBank/DDBJ databases">
        <authorList>
            <person name="Gilroy R."/>
        </authorList>
    </citation>
    <scope>NUCLEOTIDE SEQUENCE</scope>
    <source>
        <strain evidence="4">B5_2728</strain>
    </source>
</reference>
<dbReference type="CDD" id="cd07043">
    <property type="entry name" value="STAS_anti-anti-sigma_factors"/>
    <property type="match status" value="1"/>
</dbReference>
<sequence>MARVHFSSSAQVLAAYLSGEIDHHSAQNLRQLIDSEISETMPEQLILDFTDVGFMDSSGVGLILGRAKRMQAVGGSVLVQHAPPSIQKMLQLAHVAYQS</sequence>
<organism evidence="4 5">
    <name type="scientific">Candidatus Allofournierella pullistercoris</name>
    <dbReference type="NCBI Taxonomy" id="2838597"/>
    <lineage>
        <taxon>Bacteria</taxon>
        <taxon>Bacillati</taxon>
        <taxon>Bacillota</taxon>
        <taxon>Clostridia</taxon>
        <taxon>Eubacteriales</taxon>
        <taxon>Oscillospiraceae</taxon>
        <taxon>Allofournierella</taxon>
    </lineage>
</organism>
<dbReference type="InterPro" id="IPR036513">
    <property type="entry name" value="STAS_dom_sf"/>
</dbReference>
<comment type="caution">
    <text evidence="4">The sequence shown here is derived from an EMBL/GenBank/DDBJ whole genome shotgun (WGS) entry which is preliminary data.</text>
</comment>
<dbReference type="NCBIfam" id="TIGR00377">
    <property type="entry name" value="ant_ant_sig"/>
    <property type="match status" value="1"/>
</dbReference>
<dbReference type="GO" id="GO:0043856">
    <property type="term" value="F:anti-sigma factor antagonist activity"/>
    <property type="evidence" value="ECO:0007669"/>
    <property type="project" value="InterPro"/>
</dbReference>
<dbReference type="PROSITE" id="PS50801">
    <property type="entry name" value="STAS"/>
    <property type="match status" value="1"/>
</dbReference>
<dbReference type="PANTHER" id="PTHR33495:SF2">
    <property type="entry name" value="ANTI-SIGMA FACTOR ANTAGONIST TM_1081-RELATED"/>
    <property type="match status" value="1"/>
</dbReference>